<name>A0ABU1LNS3_9BURK</name>
<dbReference type="EMBL" id="JAVDRP010000003">
    <property type="protein sequence ID" value="MDR6408403.1"/>
    <property type="molecule type" value="Genomic_DNA"/>
</dbReference>
<protein>
    <submittedName>
        <fullName evidence="1">Uncharacterized protein</fullName>
    </submittedName>
</protein>
<dbReference type="Proteomes" id="UP001264340">
    <property type="component" value="Unassembled WGS sequence"/>
</dbReference>
<organism evidence="1 2">
    <name type="scientific">Paraburkholderia terricola</name>
    <dbReference type="NCBI Taxonomy" id="169427"/>
    <lineage>
        <taxon>Bacteria</taxon>
        <taxon>Pseudomonadati</taxon>
        <taxon>Pseudomonadota</taxon>
        <taxon>Betaproteobacteria</taxon>
        <taxon>Burkholderiales</taxon>
        <taxon>Burkholderiaceae</taxon>
        <taxon>Paraburkholderia</taxon>
    </lineage>
</organism>
<proteinExistence type="predicted"/>
<evidence type="ECO:0000313" key="1">
    <source>
        <dbReference type="EMBL" id="MDR6408403.1"/>
    </source>
</evidence>
<comment type="caution">
    <text evidence="1">The sequence shown here is derived from an EMBL/GenBank/DDBJ whole genome shotgun (WGS) entry which is preliminary data.</text>
</comment>
<accession>A0ABU1LNS3</accession>
<dbReference type="GeneID" id="301982778"/>
<evidence type="ECO:0000313" key="2">
    <source>
        <dbReference type="Proteomes" id="UP001264340"/>
    </source>
</evidence>
<dbReference type="RefSeq" id="WP_152035334.1">
    <property type="nucleotide sequence ID" value="NZ_CAXURG020000001.1"/>
</dbReference>
<reference evidence="1 2" key="1">
    <citation type="submission" date="2023-07" db="EMBL/GenBank/DDBJ databases">
        <title>Sorghum-associated microbial communities from plants grown in Nebraska, USA.</title>
        <authorList>
            <person name="Schachtman D."/>
        </authorList>
    </citation>
    <scope>NUCLEOTIDE SEQUENCE [LARGE SCALE GENOMIC DNA]</scope>
    <source>
        <strain evidence="1 2">DS1316</strain>
    </source>
</reference>
<gene>
    <name evidence="1" type="ORF">J2804_001796</name>
</gene>
<sequence length="79" mass="8752">MKRSTMSTVRCHLCLMDESQRIQANLIDPATFSAGFSLLLVMQVEPAVLVKEEPQTGRARAASLKGLRRKRSAGPAFDY</sequence>
<keyword evidence="2" id="KW-1185">Reference proteome</keyword>